<protein>
    <recommendedName>
        <fullName evidence="4">Transposase</fullName>
    </recommendedName>
</protein>
<evidence type="ECO:0008006" key="4">
    <source>
        <dbReference type="Google" id="ProtNLM"/>
    </source>
</evidence>
<evidence type="ECO:0000313" key="2">
    <source>
        <dbReference type="EMBL" id="MFC5421547.1"/>
    </source>
</evidence>
<name>A0ABW0IT98_9HYPH</name>
<feature type="region of interest" description="Disordered" evidence="1">
    <location>
        <begin position="30"/>
        <end position="60"/>
    </location>
</feature>
<evidence type="ECO:0000313" key="3">
    <source>
        <dbReference type="Proteomes" id="UP001596053"/>
    </source>
</evidence>
<reference evidence="3" key="1">
    <citation type="journal article" date="2019" name="Int. J. Syst. Evol. Microbiol.">
        <title>The Global Catalogue of Microorganisms (GCM) 10K type strain sequencing project: providing services to taxonomists for standard genome sequencing and annotation.</title>
        <authorList>
            <consortium name="The Broad Institute Genomics Platform"/>
            <consortium name="The Broad Institute Genome Sequencing Center for Infectious Disease"/>
            <person name="Wu L."/>
            <person name="Ma J."/>
        </authorList>
    </citation>
    <scope>NUCLEOTIDE SEQUENCE [LARGE SCALE GENOMIC DNA]</scope>
    <source>
        <strain evidence="3">NCAIM B.01391</strain>
    </source>
</reference>
<sequence length="60" mass="6512">MRDIDTDDNFLDAIEATTTAFDANVAHHLGSTPVDESLDGIPARPADEKAPETPGRDRYV</sequence>
<proteinExistence type="predicted"/>
<keyword evidence="3" id="KW-1185">Reference proteome</keyword>
<accession>A0ABW0IT98</accession>
<dbReference type="EMBL" id="JBHSLW010000029">
    <property type="protein sequence ID" value="MFC5421547.1"/>
    <property type="molecule type" value="Genomic_DNA"/>
</dbReference>
<feature type="compositionally biased region" description="Basic and acidic residues" evidence="1">
    <location>
        <begin position="45"/>
        <end position="60"/>
    </location>
</feature>
<evidence type="ECO:0000256" key="1">
    <source>
        <dbReference type="SAM" id="MobiDB-lite"/>
    </source>
</evidence>
<dbReference type="Proteomes" id="UP001596053">
    <property type="component" value="Unassembled WGS sequence"/>
</dbReference>
<dbReference type="RefSeq" id="WP_377799831.1">
    <property type="nucleotide sequence ID" value="NZ_JBHSLW010000029.1"/>
</dbReference>
<gene>
    <name evidence="2" type="ORF">ACFPOB_18480</name>
</gene>
<comment type="caution">
    <text evidence="2">The sequence shown here is derived from an EMBL/GenBank/DDBJ whole genome shotgun (WGS) entry which is preliminary data.</text>
</comment>
<organism evidence="2 3">
    <name type="scientific">Bosea eneae</name>
    <dbReference type="NCBI Taxonomy" id="151454"/>
    <lineage>
        <taxon>Bacteria</taxon>
        <taxon>Pseudomonadati</taxon>
        <taxon>Pseudomonadota</taxon>
        <taxon>Alphaproteobacteria</taxon>
        <taxon>Hyphomicrobiales</taxon>
        <taxon>Boseaceae</taxon>
        <taxon>Bosea</taxon>
    </lineage>
</organism>